<organism evidence="1 2">
    <name type="scientific">Amycolatopsis suaedae</name>
    <dbReference type="NCBI Taxonomy" id="2510978"/>
    <lineage>
        <taxon>Bacteria</taxon>
        <taxon>Bacillati</taxon>
        <taxon>Actinomycetota</taxon>
        <taxon>Actinomycetes</taxon>
        <taxon>Pseudonocardiales</taxon>
        <taxon>Pseudonocardiaceae</taxon>
        <taxon>Amycolatopsis</taxon>
    </lineage>
</organism>
<accession>A0A4Q7JE02</accession>
<dbReference type="Gene3D" id="2.130.10.10">
    <property type="entry name" value="YVTN repeat-like/Quinoprotein amine dehydrogenase"/>
    <property type="match status" value="1"/>
</dbReference>
<proteinExistence type="predicted"/>
<dbReference type="AlphaFoldDB" id="A0A4Q7JE02"/>
<gene>
    <name evidence="1" type="ORF">EWH70_02605</name>
</gene>
<name>A0A4Q7JE02_9PSEU</name>
<comment type="caution">
    <text evidence="1">The sequence shown here is derived from an EMBL/GenBank/DDBJ whole genome shotgun (WGS) entry which is preliminary data.</text>
</comment>
<dbReference type="OrthoDB" id="4446106at2"/>
<keyword evidence="2" id="KW-1185">Reference proteome</keyword>
<evidence type="ECO:0000313" key="1">
    <source>
        <dbReference type="EMBL" id="RZQ66141.1"/>
    </source>
</evidence>
<evidence type="ECO:0000313" key="2">
    <source>
        <dbReference type="Proteomes" id="UP000292003"/>
    </source>
</evidence>
<reference evidence="1 2" key="1">
    <citation type="submission" date="2019-02" db="EMBL/GenBank/DDBJ databases">
        <title>Draft genome sequence of Amycolatopsis sp. 8-3EHSu isolated from roots of Suaeda maritima.</title>
        <authorList>
            <person name="Duangmal K."/>
            <person name="Chantavorakit T."/>
        </authorList>
    </citation>
    <scope>NUCLEOTIDE SEQUENCE [LARGE SCALE GENOMIC DNA]</scope>
    <source>
        <strain evidence="1 2">8-3EHSu</strain>
    </source>
</reference>
<dbReference type="Proteomes" id="UP000292003">
    <property type="component" value="Unassembled WGS sequence"/>
</dbReference>
<dbReference type="EMBL" id="SFCC01000001">
    <property type="protein sequence ID" value="RZQ66141.1"/>
    <property type="molecule type" value="Genomic_DNA"/>
</dbReference>
<sequence length="318" mass="32285">MVAAGCSGGDGQVEDSLQVVANPEAARPAPSPERVASPAGTVVPAGSVTALASTAGTLAVALSAPPSVLLYDLADLTKPARPVPLPGPAEQLTADGDGLLAPVPSAGQVLRIAVPTAQVTATPVAGQPVSAARGGDRTLVAVRDRKAVDVVEGGAVRGSVTGQLYSADQVLTSGPNTVVLDRLRTAVFEVDVPGGAVKEGLRAGDGASNAVTDRFGRVLVTDTRAGALLAFSAAPLLLRQRFPVPGGVYGLAYDPRRDLAWVTLTARNEVVGFDVAGGEPVERFRFPTVRQPNSVTVDDRSRVVVGSATGEGIQVIQP</sequence>
<dbReference type="InterPro" id="IPR015943">
    <property type="entry name" value="WD40/YVTN_repeat-like_dom_sf"/>
</dbReference>
<protein>
    <submittedName>
        <fullName evidence="1">Uncharacterized protein</fullName>
    </submittedName>
</protein>
<dbReference type="SUPFAM" id="SSF101898">
    <property type="entry name" value="NHL repeat"/>
    <property type="match status" value="1"/>
</dbReference>